<evidence type="ECO:0000256" key="1">
    <source>
        <dbReference type="SAM" id="MobiDB-lite"/>
    </source>
</evidence>
<proteinExistence type="predicted"/>
<feature type="region of interest" description="Disordered" evidence="1">
    <location>
        <begin position="61"/>
        <end position="120"/>
    </location>
</feature>
<feature type="compositionally biased region" description="Basic and acidic residues" evidence="1">
    <location>
        <begin position="61"/>
        <end position="71"/>
    </location>
</feature>
<evidence type="ECO:0000313" key="3">
    <source>
        <dbReference type="Proteomes" id="UP001344447"/>
    </source>
</evidence>
<sequence>MTHHNDKDITLLLGKKLLMGWSMLNEVCKDCKIVPFVENKKDNIILCVSCDRQLKRDENGAIVDPKKENKQIHSSSTSSTTTPSSSTSSTPIPTATTITNITKPPQQQTTTTSNNNDIKQVDMKFYENDDNYYDDYEDEDDTPLTEEEKIAIEKRLKKSDEFSSKMGEFLLKGWSLLSDSCPNNECYGVPLMKDREKKFYCVSCKMSGLEIEDLIQKLPSSTIETPTTTSSPTTKTTTSNTNTLTATNKAATIIQNDQSKEELPKQQLIRPITVENLTPIKNTLKNNDNSTFSPPYPEPEQKKLRMAGTTPQKISNNQSFLSTTSISTNNTSILNEEIQELPDFTDNTLSILFDKLKDAQNQLVATNNIHYCSLIREYTSTISSLLELKKHWTM</sequence>
<reference evidence="2 3" key="1">
    <citation type="submission" date="2023-11" db="EMBL/GenBank/DDBJ databases">
        <title>Dfirmibasis_genome.</title>
        <authorList>
            <person name="Edelbroek B."/>
            <person name="Kjellin J."/>
            <person name="Jerlstrom-Hultqvist J."/>
            <person name="Soderbom F."/>
        </authorList>
    </citation>
    <scope>NUCLEOTIDE SEQUENCE [LARGE SCALE GENOMIC DNA]</scope>
    <source>
        <strain evidence="2 3">TNS-C-14</strain>
    </source>
</reference>
<name>A0AAN7YU61_9MYCE</name>
<protein>
    <recommendedName>
        <fullName evidence="4">Sjogrens syndrome scleroderma autoantigen 1 family protein</fullName>
    </recommendedName>
</protein>
<dbReference type="InterPro" id="IPR009563">
    <property type="entry name" value="SSSCA1"/>
</dbReference>
<dbReference type="InterPro" id="IPR051888">
    <property type="entry name" value="UPF0148_domain"/>
</dbReference>
<dbReference type="AlphaFoldDB" id="A0AAN7YU61"/>
<accession>A0AAN7YU61</accession>
<comment type="caution">
    <text evidence="2">The sequence shown here is derived from an EMBL/GenBank/DDBJ whole genome shotgun (WGS) entry which is preliminary data.</text>
</comment>
<gene>
    <name evidence="2" type="ORF">RB653_006916</name>
</gene>
<evidence type="ECO:0008006" key="4">
    <source>
        <dbReference type="Google" id="ProtNLM"/>
    </source>
</evidence>
<keyword evidence="3" id="KW-1185">Reference proteome</keyword>
<dbReference type="Pfam" id="PF06677">
    <property type="entry name" value="Auto_anti-p27"/>
    <property type="match status" value="2"/>
</dbReference>
<organism evidence="2 3">
    <name type="scientific">Dictyostelium firmibasis</name>
    <dbReference type="NCBI Taxonomy" id="79012"/>
    <lineage>
        <taxon>Eukaryota</taxon>
        <taxon>Amoebozoa</taxon>
        <taxon>Evosea</taxon>
        <taxon>Eumycetozoa</taxon>
        <taxon>Dictyostelia</taxon>
        <taxon>Dictyosteliales</taxon>
        <taxon>Dictyosteliaceae</taxon>
        <taxon>Dictyostelium</taxon>
    </lineage>
</organism>
<dbReference type="Proteomes" id="UP001344447">
    <property type="component" value="Unassembled WGS sequence"/>
</dbReference>
<feature type="region of interest" description="Disordered" evidence="1">
    <location>
        <begin position="222"/>
        <end position="241"/>
    </location>
</feature>
<dbReference type="PANTHER" id="PTHR16537">
    <property type="entry name" value="SJOEGREN SYNDROME/SCLERODERMA AUTOANTIGEN 1"/>
    <property type="match status" value="1"/>
</dbReference>
<dbReference type="PANTHER" id="PTHR16537:SF1">
    <property type="entry name" value="PROTEIN ZNRD2"/>
    <property type="match status" value="1"/>
</dbReference>
<evidence type="ECO:0000313" key="2">
    <source>
        <dbReference type="EMBL" id="KAK5575782.1"/>
    </source>
</evidence>
<dbReference type="EMBL" id="JAVFKY010000005">
    <property type="protein sequence ID" value="KAK5575782.1"/>
    <property type="molecule type" value="Genomic_DNA"/>
</dbReference>
<feature type="compositionally biased region" description="Low complexity" evidence="1">
    <location>
        <begin position="74"/>
        <end position="116"/>
    </location>
</feature>